<reference evidence="1" key="3">
    <citation type="submission" date="2025-08" db="UniProtKB">
        <authorList>
            <consortium name="Ensembl"/>
        </authorList>
    </citation>
    <scope>IDENTIFICATION</scope>
    <source>
        <strain evidence="1">HNI</strain>
    </source>
</reference>
<dbReference type="Proteomes" id="UP000265180">
    <property type="component" value="Chromosome 6"/>
</dbReference>
<organism evidence="1 2">
    <name type="scientific">Oryzias latipes</name>
    <name type="common">Japanese rice fish</name>
    <name type="synonym">Japanese killifish</name>
    <dbReference type="NCBI Taxonomy" id="8090"/>
    <lineage>
        <taxon>Eukaryota</taxon>
        <taxon>Metazoa</taxon>
        <taxon>Chordata</taxon>
        <taxon>Craniata</taxon>
        <taxon>Vertebrata</taxon>
        <taxon>Euteleostomi</taxon>
        <taxon>Actinopterygii</taxon>
        <taxon>Neopterygii</taxon>
        <taxon>Teleostei</taxon>
        <taxon>Neoteleostei</taxon>
        <taxon>Acanthomorphata</taxon>
        <taxon>Ovalentaria</taxon>
        <taxon>Atherinomorphae</taxon>
        <taxon>Beloniformes</taxon>
        <taxon>Adrianichthyidae</taxon>
        <taxon>Oryziinae</taxon>
        <taxon>Oryzias</taxon>
    </lineage>
</organism>
<evidence type="ECO:0000313" key="2">
    <source>
        <dbReference type="Proteomes" id="UP000265180"/>
    </source>
</evidence>
<protein>
    <submittedName>
        <fullName evidence="1">Uncharacterized protein</fullName>
    </submittedName>
</protein>
<dbReference type="InterPro" id="IPR027417">
    <property type="entry name" value="P-loop_NTPase"/>
</dbReference>
<sequence length="85" mass="9047">INSRNLLYNSLLKNLIDPLCSLGVEKDLPLPAIAVIGDQGKSSVGEALPRVALPRGRGDLHSVGSLLGYFLLSSCWMLNPSWGTG</sequence>
<dbReference type="Gene3D" id="3.40.50.300">
    <property type="entry name" value="P-loop containing nucleotide triphosphate hydrolases"/>
    <property type="match status" value="1"/>
</dbReference>
<reference key="1">
    <citation type="journal article" date="2007" name="Nature">
        <title>The medaka draft genome and insights into vertebrate genome evolution.</title>
        <authorList>
            <person name="Kasahara M."/>
            <person name="Naruse K."/>
            <person name="Sasaki S."/>
            <person name="Nakatani Y."/>
            <person name="Qu W."/>
            <person name="Ahsan B."/>
            <person name="Yamada T."/>
            <person name="Nagayasu Y."/>
            <person name="Doi K."/>
            <person name="Kasai Y."/>
            <person name="Jindo T."/>
            <person name="Kobayashi D."/>
            <person name="Shimada A."/>
            <person name="Toyoda A."/>
            <person name="Kuroki Y."/>
            <person name="Fujiyama A."/>
            <person name="Sasaki T."/>
            <person name="Shimizu A."/>
            <person name="Asakawa S."/>
            <person name="Shimizu N."/>
            <person name="Hashimoto S."/>
            <person name="Yang J."/>
            <person name="Lee Y."/>
            <person name="Matsushima K."/>
            <person name="Sugano S."/>
            <person name="Sakaizumi M."/>
            <person name="Narita T."/>
            <person name="Ohishi K."/>
            <person name="Haga S."/>
            <person name="Ohta F."/>
            <person name="Nomoto H."/>
            <person name="Nogata K."/>
            <person name="Morishita T."/>
            <person name="Endo T."/>
            <person name="Shin-I T."/>
            <person name="Takeda H."/>
            <person name="Morishita S."/>
            <person name="Kohara Y."/>
        </authorList>
    </citation>
    <scope>NUCLEOTIDE SEQUENCE [LARGE SCALE GENOMIC DNA]</scope>
    <source>
        <strain>Hd-rR</strain>
    </source>
</reference>
<reference evidence="1" key="4">
    <citation type="submission" date="2025-09" db="UniProtKB">
        <authorList>
            <consortium name="Ensembl"/>
        </authorList>
    </citation>
    <scope>IDENTIFICATION</scope>
    <source>
        <strain evidence="1">HNI</strain>
    </source>
</reference>
<name>A0A3P9K538_ORYLA</name>
<dbReference type="AlphaFoldDB" id="A0A3P9K538"/>
<proteinExistence type="predicted"/>
<accession>A0A3P9K538</accession>
<dbReference type="Ensembl" id="ENSORLT00020009483.1">
    <property type="protein sequence ID" value="ENSORLP00020003517.1"/>
    <property type="gene ID" value="ENSORLG00020004310.1"/>
</dbReference>
<evidence type="ECO:0000313" key="1">
    <source>
        <dbReference type="Ensembl" id="ENSORLP00020003517.1"/>
    </source>
</evidence>
<reference evidence="1 2" key="2">
    <citation type="submission" date="2017-04" db="EMBL/GenBank/DDBJ databases">
        <title>CpG methylation of centromeres and impact of large insertions on vertebrate speciation.</title>
        <authorList>
            <person name="Ichikawa K."/>
            <person name="Yoshimura J."/>
            <person name="Morishita S."/>
        </authorList>
    </citation>
    <scope>NUCLEOTIDE SEQUENCE</scope>
    <source>
        <strain evidence="1 2">HNI</strain>
    </source>
</reference>